<proteinExistence type="predicted"/>
<dbReference type="HOGENOM" id="CLU_1097637_0_0_14"/>
<dbReference type="Pfam" id="PF13177">
    <property type="entry name" value="DNA_pol3_delta2"/>
    <property type="match status" value="1"/>
</dbReference>
<protein>
    <submittedName>
        <fullName evidence="1">DNA polymerase III, delta' subunit</fullName>
        <ecNumber evidence="1">2.7.7.7</ecNumber>
    </submittedName>
</protein>
<dbReference type="PaxDb" id="722438-MPNE_0008"/>
<evidence type="ECO:0000313" key="2">
    <source>
        <dbReference type="Proteomes" id="UP000007756"/>
    </source>
</evidence>
<dbReference type="Proteomes" id="UP000007756">
    <property type="component" value="Chromosome"/>
</dbReference>
<accession>A0A0H3DN25</accession>
<name>A0A0H3DN25_MYCPB</name>
<keyword evidence="1" id="KW-0808">Transferase</keyword>
<organism evidence="1 2">
    <name type="scientific">Mycoplasmoides pneumoniae (strain ATCC 15531 / DSM 23978 / CIP 103766 / NBRC 14401 / NCTC 10119 / FH)</name>
    <name type="common">Mycoplasma pneumoniae</name>
    <dbReference type="NCBI Taxonomy" id="722438"/>
    <lineage>
        <taxon>Bacteria</taxon>
        <taxon>Bacillati</taxon>
        <taxon>Mycoplasmatota</taxon>
        <taxon>Mycoplasmoidales</taxon>
        <taxon>Mycoplasmoidaceae</taxon>
        <taxon>Mycoplasmoides</taxon>
    </lineage>
</organism>
<dbReference type="AlphaFoldDB" id="A0A0H3DN25"/>
<dbReference type="NCBIfam" id="NF004488">
    <property type="entry name" value="PRK05818.1"/>
    <property type="match status" value="1"/>
</dbReference>
<reference evidence="1 2" key="1">
    <citation type="journal article" date="2010" name="Appl. Environ. Microbiol.">
        <title>Targeted chromosomal knockouts in Mycoplasma pneumoniae.</title>
        <authorList>
            <person name="Krishnakumar R."/>
            <person name="Assad-Garcia N."/>
            <person name="Benders G.A."/>
            <person name="Phan Q."/>
            <person name="Montague M.G."/>
            <person name="Glass J.I."/>
        </authorList>
    </citation>
    <scope>NUCLEOTIDE SEQUENCE [LARGE SCALE GENOMIC DNA]</scope>
    <source>
        <strain evidence="2">ATCC 15531 / DSM 22911 / NBRC 14401 / NCTC 10119 / FH</strain>
    </source>
</reference>
<dbReference type="SUPFAM" id="SSF52540">
    <property type="entry name" value="P-loop containing nucleoside triphosphate hydrolases"/>
    <property type="match status" value="1"/>
</dbReference>
<dbReference type="RefSeq" id="WP_014574840.1">
    <property type="nucleotide sequence ID" value="NZ_CP010546.1"/>
</dbReference>
<dbReference type="eggNOG" id="COG0470">
    <property type="taxonomic scope" value="Bacteria"/>
</dbReference>
<evidence type="ECO:0000313" key="1">
    <source>
        <dbReference type="EMBL" id="ADK87103.1"/>
    </source>
</evidence>
<dbReference type="PATRIC" id="fig|722438.3.peg.8"/>
<dbReference type="GO" id="GO:0003887">
    <property type="term" value="F:DNA-directed DNA polymerase activity"/>
    <property type="evidence" value="ECO:0007669"/>
    <property type="project" value="UniProtKB-EC"/>
</dbReference>
<dbReference type="STRING" id="722438.F539_00035"/>
<dbReference type="Gene3D" id="3.40.50.300">
    <property type="entry name" value="P-loop containing nucleotide triphosphate hydrolases"/>
    <property type="match status" value="1"/>
</dbReference>
<gene>
    <name evidence="1" type="ordered locus">MPNE_0008</name>
</gene>
<dbReference type="GeneID" id="66609354"/>
<dbReference type="EC" id="2.7.7.7" evidence="1"/>
<dbReference type="EMBL" id="CP002077">
    <property type="protein sequence ID" value="ADK87103.1"/>
    <property type="molecule type" value="Genomic_DNA"/>
</dbReference>
<sequence length="253" mass="29056">MFNPTHALLIIQRRGSYLQPVLTEYLTRVVCEQQTGCQTCPSCLEILHGTYNNFYSFDQANPFKREHALHLSEVLNRQSESNQKQLYLIKNLETLTATAMNSLLRLIEEHPVNTYGVFTTKNENMILPTILSRVQKVVLKKATQLPFQVDSKDQAILKSFFSVDEQLQALDNGSFTRLKTIITTLTNKKNTASTVHKAWVLFKQLNQTETAQVLNFMVDYTKDLTKKDRLLNMVQNLVFNPPKAALFANLINW</sequence>
<dbReference type="InterPro" id="IPR027417">
    <property type="entry name" value="P-loop_NTPase"/>
</dbReference>
<dbReference type="KEGG" id="mpj:MPNE_0008"/>
<keyword evidence="1" id="KW-0548">Nucleotidyltransferase</keyword>